<dbReference type="Proteomes" id="UP001470809">
    <property type="component" value="Chromosome"/>
</dbReference>
<dbReference type="AlphaFoldDB" id="A0AAN0M9M1"/>
<reference evidence="2" key="1">
    <citation type="submission" date="2024-08" db="EMBL/GenBank/DDBJ databases">
        <title>Phylogenomic analyses of a clade within the roseobacter group suggest taxonomic reassignments of species of the genera Aestuariivita, Citreicella, Loktanella, Nautella, Pelagibaca, Ruegeria, Thalassobius, Thiobacimonas and Tropicibacter, and the proposal o.</title>
        <authorList>
            <person name="Jeon C.O."/>
        </authorList>
    </citation>
    <scope>NUCLEOTIDE SEQUENCE</scope>
    <source>
        <strain evidence="2">SS1-5</strain>
    </source>
</reference>
<gene>
    <name evidence="2" type="ORF">AABB31_20335</name>
</gene>
<keyword evidence="2" id="KW-0378">Hydrolase</keyword>
<protein>
    <submittedName>
        <fullName evidence="2">Glycosyl hydrolase family 28-related protein</fullName>
    </submittedName>
</protein>
<dbReference type="Pfam" id="PF12708">
    <property type="entry name" value="Pect-lyase_RHGA_epim"/>
    <property type="match status" value="1"/>
</dbReference>
<evidence type="ECO:0000313" key="3">
    <source>
        <dbReference type="Proteomes" id="UP001470809"/>
    </source>
</evidence>
<dbReference type="InterPro" id="IPR011050">
    <property type="entry name" value="Pectin_lyase_fold/virulence"/>
</dbReference>
<name>A0AAN0M9M1_9RHOB</name>
<dbReference type="RefSeq" id="WP_342076580.1">
    <property type="nucleotide sequence ID" value="NZ_CP151767.2"/>
</dbReference>
<proteinExistence type="predicted"/>
<keyword evidence="3" id="KW-1185">Reference proteome</keyword>
<accession>A0AAN0M9M1</accession>
<evidence type="ECO:0000313" key="2">
    <source>
        <dbReference type="EMBL" id="WZU67269.1"/>
    </source>
</evidence>
<sequence length="763" mass="83004">MNKAITDGIVFNPQPFAAGLAVWSSGDGTPGSDTYAVSGSGVFVAADQDFAGCLEVLKNDPITRVRYMGETPILPGCYLRVTARVKAVAGPFPSVRVSGWAGLAGGAQASGLPEAGPTTALTSYGEVVEISAIIGTGDRTGVDLVWTGANYGHLGVELTGPTGGLVRIDDIMIEDVTSVFTRDLLSIVDVRDYGAKGDGVTDDSAAFEAADAAADGRTVVVPDGVYLLEDTVTMESQVKFAGTIVQAPEHRFILRLDYNYETYVEAFQDEELAFKKAFQALINFSDHESLDLNGRRISLTEPVDMQATDPTRTRFETRRVIRNGQFQPIEGAAWDPTEVTSQATYDPSDDKVLTNVAEIAAIPVGALVSGNGVGREIYVRAVNLSAQSLTLSRPLFDAEGSQNFTFTRFKYMLDFSGYDKFSQFVLDDIEFQGRDIASGIMLAPDGFTFHLRDCFINRPKDRGLSSPGRGCQGMMIDRCQLISAEQAIPVADRTTIGFNANANDVKIRDNRTSKFKHFCVLAGSGSLISGNHWFHGDDETNGVRMGGIVITSPNPKSVFTGNYCDNNFIEWTNEHFSDPALGAQFSFGGLTITGNIFTTNDVADWFNFIVIKPYGPNHFINGFSVVSNVFRSLNGRIDRVEHVDTTFADINYDRTRDLNFSGNVFHNVNEPVQNPAFLTHTQSTEATTWLVDTGTALPFGGRAKYVDVVTAEGAITNAGGSRVHDFPWTEGEQGADLRSVHLNWSQAVKGRVRYQVRMDETDD</sequence>
<dbReference type="SUPFAM" id="SSF51126">
    <property type="entry name" value="Pectin lyase-like"/>
    <property type="match status" value="1"/>
</dbReference>
<dbReference type="InterPro" id="IPR012334">
    <property type="entry name" value="Pectin_lyas_fold"/>
</dbReference>
<dbReference type="Gene3D" id="2.160.20.10">
    <property type="entry name" value="Single-stranded right-handed beta-helix, Pectin lyase-like"/>
    <property type="match status" value="1"/>
</dbReference>
<feature type="domain" description="Rhamnogalacturonase A/B/Epimerase-like pectate lyase" evidence="1">
    <location>
        <begin position="188"/>
        <end position="243"/>
    </location>
</feature>
<evidence type="ECO:0000259" key="1">
    <source>
        <dbReference type="Pfam" id="PF12708"/>
    </source>
</evidence>
<dbReference type="KEGG" id="yrh:AABB31_20335"/>
<dbReference type="InterPro" id="IPR024535">
    <property type="entry name" value="RHGA/B-epi-like_pectate_lyase"/>
</dbReference>
<organism evidence="2 3">
    <name type="scientific">Yoonia rhodophyticola</name>
    <dbReference type="NCBI Taxonomy" id="3137370"/>
    <lineage>
        <taxon>Bacteria</taxon>
        <taxon>Pseudomonadati</taxon>
        <taxon>Pseudomonadota</taxon>
        <taxon>Alphaproteobacteria</taxon>
        <taxon>Rhodobacterales</taxon>
        <taxon>Paracoccaceae</taxon>
        <taxon>Yoonia</taxon>
    </lineage>
</organism>
<dbReference type="GO" id="GO:0016787">
    <property type="term" value="F:hydrolase activity"/>
    <property type="evidence" value="ECO:0007669"/>
    <property type="project" value="UniProtKB-KW"/>
</dbReference>
<dbReference type="EMBL" id="CP151767">
    <property type="protein sequence ID" value="WZU67269.1"/>
    <property type="molecule type" value="Genomic_DNA"/>
</dbReference>